<dbReference type="OrthoDB" id="9775594at2"/>
<dbReference type="Proteomes" id="UP000291088">
    <property type="component" value="Unassembled WGS sequence"/>
</dbReference>
<dbReference type="EMBL" id="SDVB01000216">
    <property type="protein sequence ID" value="RYC13996.1"/>
    <property type="molecule type" value="Genomic_DNA"/>
</dbReference>
<dbReference type="InterPro" id="IPR050902">
    <property type="entry name" value="ABC_Transporter_SBP"/>
</dbReference>
<keyword evidence="1" id="KW-0732">Signal</keyword>
<dbReference type="CDD" id="cd01139">
    <property type="entry name" value="TroA_f"/>
    <property type="match status" value="1"/>
</dbReference>
<dbReference type="PANTHER" id="PTHR30535">
    <property type="entry name" value="VITAMIN B12-BINDING PROTEIN"/>
    <property type="match status" value="1"/>
</dbReference>
<organism evidence="3 4">
    <name type="scientific">Ciceribacter ferrooxidans</name>
    <dbReference type="NCBI Taxonomy" id="2509717"/>
    <lineage>
        <taxon>Bacteria</taxon>
        <taxon>Pseudomonadati</taxon>
        <taxon>Pseudomonadota</taxon>
        <taxon>Alphaproteobacteria</taxon>
        <taxon>Hyphomicrobiales</taxon>
        <taxon>Rhizobiaceae</taxon>
        <taxon>Ciceribacter</taxon>
    </lineage>
</organism>
<feature type="domain" description="Fe/B12 periplasmic-binding" evidence="2">
    <location>
        <begin position="42"/>
        <end position="347"/>
    </location>
</feature>
<evidence type="ECO:0000259" key="2">
    <source>
        <dbReference type="PROSITE" id="PS50983"/>
    </source>
</evidence>
<dbReference type="PANTHER" id="PTHR30535:SF34">
    <property type="entry name" value="MOLYBDATE-BINDING PROTEIN MOLA"/>
    <property type="match status" value="1"/>
</dbReference>
<proteinExistence type="predicted"/>
<reference evidence="3 4" key="1">
    <citation type="submission" date="2019-01" db="EMBL/GenBank/DDBJ databases">
        <authorList>
            <person name="Deng T."/>
        </authorList>
    </citation>
    <scope>NUCLEOTIDE SEQUENCE [LARGE SCALE GENOMIC DNA]</scope>
    <source>
        <strain evidence="3 4">F8825</strain>
    </source>
</reference>
<evidence type="ECO:0000313" key="3">
    <source>
        <dbReference type="EMBL" id="RYC13996.1"/>
    </source>
</evidence>
<dbReference type="SUPFAM" id="SSF53807">
    <property type="entry name" value="Helical backbone' metal receptor"/>
    <property type="match status" value="1"/>
</dbReference>
<evidence type="ECO:0000256" key="1">
    <source>
        <dbReference type="SAM" id="SignalP"/>
    </source>
</evidence>
<protein>
    <submittedName>
        <fullName evidence="3">ABC transporter substrate-binding protein</fullName>
    </submittedName>
</protein>
<gene>
    <name evidence="3" type="ORF">EUU22_10760</name>
</gene>
<dbReference type="Pfam" id="PF01497">
    <property type="entry name" value="Peripla_BP_2"/>
    <property type="match status" value="1"/>
</dbReference>
<comment type="caution">
    <text evidence="3">The sequence shown here is derived from an EMBL/GenBank/DDBJ whole genome shotgun (WGS) entry which is preliminary data.</text>
</comment>
<dbReference type="Gene3D" id="3.40.50.1980">
    <property type="entry name" value="Nitrogenase molybdenum iron protein domain"/>
    <property type="match status" value="2"/>
</dbReference>
<dbReference type="InterPro" id="IPR002491">
    <property type="entry name" value="ABC_transptr_periplasmic_BD"/>
</dbReference>
<dbReference type="RefSeq" id="WP_129332008.1">
    <property type="nucleotide sequence ID" value="NZ_SDVB01000216.1"/>
</dbReference>
<dbReference type="AlphaFoldDB" id="A0A4Q2T5C9"/>
<accession>A0A4Q2T5C9</accession>
<name>A0A4Q2T5C9_9HYPH</name>
<evidence type="ECO:0000313" key="4">
    <source>
        <dbReference type="Proteomes" id="UP000291088"/>
    </source>
</evidence>
<sequence>MSIAKSLGALLALVPLLGVPALAEQITDAAGRQVDLDLPAKRVLVGEARQVSVISALVGKRAFDRIVGWRDDLITKDHDTYNSYLEVFPAIADLPRFGYVGNGTFDLESAIALKPDVFTLNLESLTAAKESRLEETLAAAGIKLVYIDFRVDPDANTENSIAVLGKLFGGEKRAEELIDYRRAQFARVAERLAAHPELRRPKVYIERAPGITGDAVCCRTFGPVNFGKMIALGGGHNIGSDFFDTFSGDLNPEQLVVSDPDIVVVTGANWSGQSDVNRFVSIGPGADLAQARKKLSAMMESLPFSSLPAVARGDVHAVWHQFYGTPYDFVAVQQFAKWFHPEVFADLDPDATFRDLHERFLPIPFKPGYFVSLNKENN</sequence>
<keyword evidence="4" id="KW-1185">Reference proteome</keyword>
<feature type="chain" id="PRO_5020696903" evidence="1">
    <location>
        <begin position="24"/>
        <end position="378"/>
    </location>
</feature>
<feature type="signal peptide" evidence="1">
    <location>
        <begin position="1"/>
        <end position="23"/>
    </location>
</feature>
<dbReference type="PROSITE" id="PS50983">
    <property type="entry name" value="FE_B12_PBP"/>
    <property type="match status" value="1"/>
</dbReference>